<dbReference type="Proteomes" id="UP000054007">
    <property type="component" value="Unassembled WGS sequence"/>
</dbReference>
<keyword evidence="3" id="KW-1185">Reference proteome</keyword>
<evidence type="ECO:0000256" key="1">
    <source>
        <dbReference type="SAM" id="MobiDB-lite"/>
    </source>
</evidence>
<evidence type="ECO:0000313" key="3">
    <source>
        <dbReference type="Proteomes" id="UP000054007"/>
    </source>
</evidence>
<name>A0A0D7AX33_9AGAR</name>
<dbReference type="AlphaFoldDB" id="A0A0D7AX33"/>
<sequence>MSYDMDAARALNDALRMKVALFKNLWPQVYMNVMQSLRHGWMEDVPTLDESQNFELLCWRDGVEKRNAQRAHAQALWVTTHGARFDRMVSALTRLRKRKAEEAQLRSGVRQKPHPQSIRQSPLSHEFPQQSLSQAVSQQASDILFWVLVYSTIKAFVMGTANGVGPSRVGPAWETILKVRATDKRSN</sequence>
<dbReference type="EMBL" id="KN880750">
    <property type="protein sequence ID" value="KIY62767.1"/>
    <property type="molecule type" value="Genomic_DNA"/>
</dbReference>
<protein>
    <submittedName>
        <fullName evidence="2">Uncharacterized protein</fullName>
    </submittedName>
</protein>
<gene>
    <name evidence="2" type="ORF">CYLTODRAFT_414502</name>
</gene>
<evidence type="ECO:0000313" key="2">
    <source>
        <dbReference type="EMBL" id="KIY62767.1"/>
    </source>
</evidence>
<organism evidence="2 3">
    <name type="scientific">Cylindrobasidium torrendii FP15055 ss-10</name>
    <dbReference type="NCBI Taxonomy" id="1314674"/>
    <lineage>
        <taxon>Eukaryota</taxon>
        <taxon>Fungi</taxon>
        <taxon>Dikarya</taxon>
        <taxon>Basidiomycota</taxon>
        <taxon>Agaricomycotina</taxon>
        <taxon>Agaricomycetes</taxon>
        <taxon>Agaricomycetidae</taxon>
        <taxon>Agaricales</taxon>
        <taxon>Marasmiineae</taxon>
        <taxon>Physalacriaceae</taxon>
        <taxon>Cylindrobasidium</taxon>
    </lineage>
</organism>
<reference evidence="2 3" key="1">
    <citation type="journal article" date="2015" name="Fungal Genet. Biol.">
        <title>Evolution of novel wood decay mechanisms in Agaricales revealed by the genome sequences of Fistulina hepatica and Cylindrobasidium torrendii.</title>
        <authorList>
            <person name="Floudas D."/>
            <person name="Held B.W."/>
            <person name="Riley R."/>
            <person name="Nagy L.G."/>
            <person name="Koehler G."/>
            <person name="Ransdell A.S."/>
            <person name="Younus H."/>
            <person name="Chow J."/>
            <person name="Chiniquy J."/>
            <person name="Lipzen A."/>
            <person name="Tritt A."/>
            <person name="Sun H."/>
            <person name="Haridas S."/>
            <person name="LaButti K."/>
            <person name="Ohm R.A."/>
            <person name="Kues U."/>
            <person name="Blanchette R.A."/>
            <person name="Grigoriev I.V."/>
            <person name="Minto R.E."/>
            <person name="Hibbett D.S."/>
        </authorList>
    </citation>
    <scope>NUCLEOTIDE SEQUENCE [LARGE SCALE GENOMIC DNA]</scope>
    <source>
        <strain evidence="2 3">FP15055 ss-10</strain>
    </source>
</reference>
<proteinExistence type="predicted"/>
<feature type="region of interest" description="Disordered" evidence="1">
    <location>
        <begin position="102"/>
        <end position="125"/>
    </location>
</feature>
<accession>A0A0D7AX33</accession>